<evidence type="ECO:0000313" key="11">
    <source>
        <dbReference type="EMBL" id="PIK62574.1"/>
    </source>
</evidence>
<evidence type="ECO:0000256" key="6">
    <source>
        <dbReference type="ARBA" id="ARBA00023034"/>
    </source>
</evidence>
<evidence type="ECO:0000256" key="2">
    <source>
        <dbReference type="ARBA" id="ARBA00022679"/>
    </source>
</evidence>
<keyword evidence="3 10" id="KW-0812">Transmembrane</keyword>
<evidence type="ECO:0000256" key="9">
    <source>
        <dbReference type="SAM" id="MobiDB-lite"/>
    </source>
</evidence>
<evidence type="ECO:0000256" key="4">
    <source>
        <dbReference type="ARBA" id="ARBA00022968"/>
    </source>
</evidence>
<keyword evidence="7 10" id="KW-0472">Membrane</keyword>
<protein>
    <submittedName>
        <fullName evidence="11">Uncharacterized protein</fullName>
    </submittedName>
</protein>
<dbReference type="GO" id="GO:0009247">
    <property type="term" value="P:glycolipid biosynthetic process"/>
    <property type="evidence" value="ECO:0007669"/>
    <property type="project" value="InterPro"/>
</dbReference>
<dbReference type="PANTHER" id="PTHR14647:SF86">
    <property type="entry name" value="GALACTOSE-3-O-SULFOTRANSFERASE"/>
    <property type="match status" value="1"/>
</dbReference>
<evidence type="ECO:0000313" key="12">
    <source>
        <dbReference type="Proteomes" id="UP000230750"/>
    </source>
</evidence>
<dbReference type="GO" id="GO:0001733">
    <property type="term" value="F:galactosylceramide sulfotransferase activity"/>
    <property type="evidence" value="ECO:0007669"/>
    <property type="project" value="InterPro"/>
</dbReference>
<dbReference type="Proteomes" id="UP000230750">
    <property type="component" value="Unassembled WGS sequence"/>
</dbReference>
<sequence length="194" mass="22477">MASSDRTVVHYFYRSKMPSFSQCIVQTCATATRKMHCQRRGFQRLCGLVTVVILICTFYLFKDKDQHQITLKDTTPNRSIIEAQSKAITTASLYRTTDREALVVEHLLNVSTLSHHGEEEEKEEEEEEEEARRECQPGHNVIMIKTHKSGSSTLQNILLRMAENNHLRVALPKEGVYLNDFQRFQRDVIYLVTE</sequence>
<comment type="subcellular location">
    <subcellularLocation>
        <location evidence="1">Golgi apparatus membrane</location>
        <topology evidence="1">Single-pass type II membrane protein</topology>
    </subcellularLocation>
</comment>
<gene>
    <name evidence="11" type="ORF">BSL78_00470</name>
</gene>
<keyword evidence="2" id="KW-0808">Transferase</keyword>
<dbReference type="GO" id="GO:0000139">
    <property type="term" value="C:Golgi membrane"/>
    <property type="evidence" value="ECO:0007669"/>
    <property type="project" value="UniProtKB-SubCell"/>
</dbReference>
<keyword evidence="6" id="KW-0333">Golgi apparatus</keyword>
<evidence type="ECO:0000256" key="1">
    <source>
        <dbReference type="ARBA" id="ARBA00004323"/>
    </source>
</evidence>
<dbReference type="AlphaFoldDB" id="A0A2G8LQS5"/>
<evidence type="ECO:0000256" key="3">
    <source>
        <dbReference type="ARBA" id="ARBA00022692"/>
    </source>
</evidence>
<dbReference type="EMBL" id="MRZV01000009">
    <property type="protein sequence ID" value="PIK62574.1"/>
    <property type="molecule type" value="Genomic_DNA"/>
</dbReference>
<dbReference type="Pfam" id="PF06990">
    <property type="entry name" value="Gal-3-0_sulfotr"/>
    <property type="match status" value="1"/>
</dbReference>
<evidence type="ECO:0000256" key="10">
    <source>
        <dbReference type="SAM" id="Phobius"/>
    </source>
</evidence>
<name>A0A2G8LQS5_STIJA</name>
<reference evidence="11 12" key="1">
    <citation type="journal article" date="2017" name="PLoS Biol.">
        <title>The sea cucumber genome provides insights into morphological evolution and visceral regeneration.</title>
        <authorList>
            <person name="Zhang X."/>
            <person name="Sun L."/>
            <person name="Yuan J."/>
            <person name="Sun Y."/>
            <person name="Gao Y."/>
            <person name="Zhang L."/>
            <person name="Li S."/>
            <person name="Dai H."/>
            <person name="Hamel J.F."/>
            <person name="Liu C."/>
            <person name="Yu Y."/>
            <person name="Liu S."/>
            <person name="Lin W."/>
            <person name="Guo K."/>
            <person name="Jin S."/>
            <person name="Xu P."/>
            <person name="Storey K.B."/>
            <person name="Huan P."/>
            <person name="Zhang T."/>
            <person name="Zhou Y."/>
            <person name="Zhang J."/>
            <person name="Lin C."/>
            <person name="Li X."/>
            <person name="Xing L."/>
            <person name="Huo D."/>
            <person name="Sun M."/>
            <person name="Wang L."/>
            <person name="Mercier A."/>
            <person name="Li F."/>
            <person name="Yang H."/>
            <person name="Xiang J."/>
        </authorList>
    </citation>
    <scope>NUCLEOTIDE SEQUENCE [LARGE SCALE GENOMIC DNA]</scope>
    <source>
        <strain evidence="11">Shaxun</strain>
        <tissue evidence="11">Muscle</tissue>
    </source>
</reference>
<dbReference type="InterPro" id="IPR009729">
    <property type="entry name" value="Gal-3-0_sulfotransfrase"/>
</dbReference>
<organism evidence="11 12">
    <name type="scientific">Stichopus japonicus</name>
    <name type="common">Sea cucumber</name>
    <dbReference type="NCBI Taxonomy" id="307972"/>
    <lineage>
        <taxon>Eukaryota</taxon>
        <taxon>Metazoa</taxon>
        <taxon>Echinodermata</taxon>
        <taxon>Eleutherozoa</taxon>
        <taxon>Echinozoa</taxon>
        <taxon>Holothuroidea</taxon>
        <taxon>Aspidochirotacea</taxon>
        <taxon>Aspidochirotida</taxon>
        <taxon>Stichopodidae</taxon>
        <taxon>Apostichopus</taxon>
    </lineage>
</organism>
<comment type="caution">
    <text evidence="11">The sequence shown here is derived from an EMBL/GenBank/DDBJ whole genome shotgun (WGS) entry which is preliminary data.</text>
</comment>
<dbReference type="OrthoDB" id="514299at2759"/>
<dbReference type="PANTHER" id="PTHR14647">
    <property type="entry name" value="GALACTOSE-3-O-SULFOTRANSFERASE"/>
    <property type="match status" value="1"/>
</dbReference>
<keyword evidence="12" id="KW-1185">Reference proteome</keyword>
<feature type="region of interest" description="Disordered" evidence="9">
    <location>
        <begin position="113"/>
        <end position="135"/>
    </location>
</feature>
<feature type="compositionally biased region" description="Acidic residues" evidence="9">
    <location>
        <begin position="120"/>
        <end position="129"/>
    </location>
</feature>
<evidence type="ECO:0000256" key="8">
    <source>
        <dbReference type="ARBA" id="ARBA00023180"/>
    </source>
</evidence>
<keyword evidence="8" id="KW-0325">Glycoprotein</keyword>
<feature type="transmembrane region" description="Helical" evidence="10">
    <location>
        <begin position="42"/>
        <end position="61"/>
    </location>
</feature>
<accession>A0A2G8LQS5</accession>
<evidence type="ECO:0000256" key="7">
    <source>
        <dbReference type="ARBA" id="ARBA00023136"/>
    </source>
</evidence>
<proteinExistence type="predicted"/>
<keyword evidence="5 10" id="KW-1133">Transmembrane helix</keyword>
<evidence type="ECO:0000256" key="5">
    <source>
        <dbReference type="ARBA" id="ARBA00022989"/>
    </source>
</evidence>
<keyword evidence="4" id="KW-0735">Signal-anchor</keyword>